<dbReference type="InterPro" id="IPR036390">
    <property type="entry name" value="WH_DNA-bd_sf"/>
</dbReference>
<dbReference type="RefSeq" id="WP_122318557.1">
    <property type="nucleotide sequence ID" value="NZ_RBRE01000093.1"/>
</dbReference>
<proteinExistence type="predicted"/>
<keyword evidence="3" id="KW-0804">Transcription</keyword>
<evidence type="ECO:0000256" key="2">
    <source>
        <dbReference type="ARBA" id="ARBA00023125"/>
    </source>
</evidence>
<comment type="caution">
    <text evidence="5">The sequence shown here is derived from an EMBL/GenBank/DDBJ whole genome shotgun (WGS) entry which is preliminary data.</text>
</comment>
<dbReference type="PROSITE" id="PS50987">
    <property type="entry name" value="HTH_ARSR_2"/>
    <property type="match status" value="1"/>
</dbReference>
<protein>
    <submittedName>
        <fullName evidence="5">ArsR-family transcriptional regulator</fullName>
    </submittedName>
</protein>
<evidence type="ECO:0000256" key="3">
    <source>
        <dbReference type="ARBA" id="ARBA00023163"/>
    </source>
</evidence>
<name>A0A3M4LGG9_PSECI</name>
<dbReference type="EMBL" id="RBRE01000093">
    <property type="protein sequence ID" value="RMQ40596.1"/>
    <property type="molecule type" value="Genomic_DNA"/>
</dbReference>
<accession>A0A3M4LGG9</accession>
<organism evidence="5 6">
    <name type="scientific">Pseudomonas cichorii</name>
    <dbReference type="NCBI Taxonomy" id="36746"/>
    <lineage>
        <taxon>Bacteria</taxon>
        <taxon>Pseudomonadati</taxon>
        <taxon>Pseudomonadota</taxon>
        <taxon>Gammaproteobacteria</taxon>
        <taxon>Pseudomonadales</taxon>
        <taxon>Pseudomonadaceae</taxon>
        <taxon>Pseudomonas</taxon>
    </lineage>
</organism>
<evidence type="ECO:0000313" key="6">
    <source>
        <dbReference type="Proteomes" id="UP000277236"/>
    </source>
</evidence>
<dbReference type="InterPro" id="IPR036388">
    <property type="entry name" value="WH-like_DNA-bd_sf"/>
</dbReference>
<keyword evidence="2" id="KW-0238">DNA-binding</keyword>
<dbReference type="PANTHER" id="PTHR33154:SF33">
    <property type="entry name" value="TRANSCRIPTIONAL REPRESSOR SDPR"/>
    <property type="match status" value="1"/>
</dbReference>
<dbReference type="Proteomes" id="UP000277236">
    <property type="component" value="Unassembled WGS sequence"/>
</dbReference>
<keyword evidence="1" id="KW-0805">Transcription regulation</keyword>
<dbReference type="InterPro" id="IPR011991">
    <property type="entry name" value="ArsR-like_HTH"/>
</dbReference>
<dbReference type="SUPFAM" id="SSF46785">
    <property type="entry name" value="Winged helix' DNA-binding domain"/>
    <property type="match status" value="1"/>
</dbReference>
<dbReference type="CDD" id="cd00090">
    <property type="entry name" value="HTH_ARSR"/>
    <property type="match status" value="1"/>
</dbReference>
<feature type="domain" description="HTH arsR-type" evidence="4">
    <location>
        <begin position="1"/>
        <end position="104"/>
    </location>
</feature>
<dbReference type="SMART" id="SM00418">
    <property type="entry name" value="HTH_ARSR"/>
    <property type="match status" value="1"/>
</dbReference>
<sequence>MRPHDKFIDQSKALAGEPRILILQWLKHSREHFSHQITGDPALIGVCVTLITEKLGMSQPTVSRHLDLLKQAGFLRVKKIGKWAFYSRDETAIDEYKAWLIEQV</sequence>
<dbReference type="InterPro" id="IPR001845">
    <property type="entry name" value="HTH_ArsR_DNA-bd_dom"/>
</dbReference>
<gene>
    <name evidence="5" type="ORF">ALQ04_03370</name>
</gene>
<reference evidence="5 6" key="1">
    <citation type="submission" date="2018-08" db="EMBL/GenBank/DDBJ databases">
        <title>Recombination of ecologically and evolutionarily significant loci maintains genetic cohesion in the Pseudomonas syringae species complex.</title>
        <authorList>
            <person name="Dillon M."/>
            <person name="Thakur S."/>
            <person name="Almeida R.N.D."/>
            <person name="Weir B.S."/>
            <person name="Guttman D.S."/>
        </authorList>
    </citation>
    <scope>NUCLEOTIDE SEQUENCE [LARGE SCALE GENOMIC DNA]</scope>
    <source>
        <strain evidence="5 6">ICMP 3353</strain>
    </source>
</reference>
<dbReference type="Pfam" id="PF01022">
    <property type="entry name" value="HTH_5"/>
    <property type="match status" value="1"/>
</dbReference>
<dbReference type="OrthoDB" id="9790747at2"/>
<evidence type="ECO:0000313" key="5">
    <source>
        <dbReference type="EMBL" id="RMQ40596.1"/>
    </source>
</evidence>
<evidence type="ECO:0000256" key="1">
    <source>
        <dbReference type="ARBA" id="ARBA00023015"/>
    </source>
</evidence>
<dbReference type="Gene3D" id="1.10.10.10">
    <property type="entry name" value="Winged helix-like DNA-binding domain superfamily/Winged helix DNA-binding domain"/>
    <property type="match status" value="1"/>
</dbReference>
<dbReference type="GO" id="GO:0003677">
    <property type="term" value="F:DNA binding"/>
    <property type="evidence" value="ECO:0007669"/>
    <property type="project" value="UniProtKB-KW"/>
</dbReference>
<dbReference type="AlphaFoldDB" id="A0A3M4LGG9"/>
<dbReference type="PANTHER" id="PTHR33154">
    <property type="entry name" value="TRANSCRIPTIONAL REGULATOR, ARSR FAMILY"/>
    <property type="match status" value="1"/>
</dbReference>
<evidence type="ECO:0000259" key="4">
    <source>
        <dbReference type="PROSITE" id="PS50987"/>
    </source>
</evidence>
<dbReference type="InterPro" id="IPR051081">
    <property type="entry name" value="HTH_MetalResp_TranReg"/>
</dbReference>
<dbReference type="GO" id="GO:0003700">
    <property type="term" value="F:DNA-binding transcription factor activity"/>
    <property type="evidence" value="ECO:0007669"/>
    <property type="project" value="InterPro"/>
</dbReference>